<name>A0A6C0ACS5_9ZZZZ</name>
<feature type="transmembrane region" description="Helical" evidence="1">
    <location>
        <begin position="49"/>
        <end position="67"/>
    </location>
</feature>
<keyword evidence="1" id="KW-0812">Transmembrane</keyword>
<keyword evidence="1" id="KW-1133">Transmembrane helix</keyword>
<dbReference type="EMBL" id="MN740551">
    <property type="protein sequence ID" value="QHS77508.1"/>
    <property type="molecule type" value="Genomic_DNA"/>
</dbReference>
<proteinExistence type="predicted"/>
<evidence type="ECO:0000313" key="2">
    <source>
        <dbReference type="EMBL" id="QHS77508.1"/>
    </source>
</evidence>
<dbReference type="AlphaFoldDB" id="A0A6C0ACS5"/>
<accession>A0A6C0ACS5</accession>
<protein>
    <submittedName>
        <fullName evidence="2">Uncharacterized protein</fullName>
    </submittedName>
</protein>
<keyword evidence="1" id="KW-0472">Membrane</keyword>
<sequence length="79" mass="8782">MDQSNMQKWKCAIVLAIVFVILSLPQTYNLVDSLLRGVVTPVANNGCPTVVGVMLHAVVFALLVRVLKMDRVRQTLMLE</sequence>
<evidence type="ECO:0000256" key="1">
    <source>
        <dbReference type="SAM" id="Phobius"/>
    </source>
</evidence>
<organism evidence="2">
    <name type="scientific">viral metagenome</name>
    <dbReference type="NCBI Taxonomy" id="1070528"/>
    <lineage>
        <taxon>unclassified sequences</taxon>
        <taxon>metagenomes</taxon>
        <taxon>organismal metagenomes</taxon>
    </lineage>
</organism>
<reference evidence="2" key="1">
    <citation type="journal article" date="2020" name="Nature">
        <title>Giant virus diversity and host interactions through global metagenomics.</title>
        <authorList>
            <person name="Schulz F."/>
            <person name="Roux S."/>
            <person name="Paez-Espino D."/>
            <person name="Jungbluth S."/>
            <person name="Walsh D.A."/>
            <person name="Denef V.J."/>
            <person name="McMahon K.D."/>
            <person name="Konstantinidis K.T."/>
            <person name="Eloe-Fadrosh E.A."/>
            <person name="Kyrpides N.C."/>
            <person name="Woyke T."/>
        </authorList>
    </citation>
    <scope>NUCLEOTIDE SEQUENCE</scope>
    <source>
        <strain evidence="2">GVMAG-S-1004661-13</strain>
    </source>
</reference>